<sequence>MIQLKSVSVDNWYACTQLNVTEEQKKSFPAPVVYWIAEVMEEKH</sequence>
<organism evidence="1 2">
    <name type="scientific">Paenibacillus amylolyticus</name>
    <dbReference type="NCBI Taxonomy" id="1451"/>
    <lineage>
        <taxon>Bacteria</taxon>
        <taxon>Bacillati</taxon>
        <taxon>Bacillota</taxon>
        <taxon>Bacilli</taxon>
        <taxon>Bacillales</taxon>
        <taxon>Paenibacillaceae</taxon>
        <taxon>Paenibacillus</taxon>
    </lineage>
</organism>
<protein>
    <submittedName>
        <fullName evidence="1">Uncharacterized protein</fullName>
    </submittedName>
</protein>
<dbReference type="AlphaFoldDB" id="A0ABD8AZB9"/>
<evidence type="ECO:0000313" key="2">
    <source>
        <dbReference type="Proteomes" id="UP001364764"/>
    </source>
</evidence>
<gene>
    <name evidence="1" type="ORF">V6668_12285</name>
</gene>
<reference evidence="1 2" key="1">
    <citation type="submission" date="2024-02" db="EMBL/GenBank/DDBJ databases">
        <title>Complete sequences of two Paenibacillus sp. strains and one Lysinibacillus strain isolated from the environment on STAA medium highlight biotechnological potential.</title>
        <authorList>
            <person name="Attere S.A."/>
            <person name="Piche L.C."/>
            <person name="Intertaglia L."/>
            <person name="Lami R."/>
            <person name="Charette S.J."/>
            <person name="Vincent A.T."/>
        </authorList>
    </citation>
    <scope>NUCLEOTIDE SEQUENCE [LARGE SCALE GENOMIC DNA]</scope>
    <source>
        <strain evidence="1 2">Y5S-7</strain>
    </source>
</reference>
<evidence type="ECO:0000313" key="1">
    <source>
        <dbReference type="EMBL" id="WWP22914.1"/>
    </source>
</evidence>
<dbReference type="RefSeq" id="WP_338708551.1">
    <property type="nucleotide sequence ID" value="NZ_CP145892.1"/>
</dbReference>
<name>A0ABD8AZB9_PAEAM</name>
<dbReference type="Proteomes" id="UP001364764">
    <property type="component" value="Chromosome"/>
</dbReference>
<dbReference type="EMBL" id="CP145892">
    <property type="protein sequence ID" value="WWP22914.1"/>
    <property type="molecule type" value="Genomic_DNA"/>
</dbReference>
<accession>A0ABD8AZB9</accession>
<dbReference type="GeneID" id="93476256"/>
<proteinExistence type="predicted"/>